<evidence type="ECO:0000313" key="13">
    <source>
        <dbReference type="Proteomes" id="UP001208570"/>
    </source>
</evidence>
<feature type="domain" description="Guanylate cyclase" evidence="11">
    <location>
        <begin position="61"/>
        <end position="191"/>
    </location>
</feature>
<dbReference type="PANTHER" id="PTHR11920">
    <property type="entry name" value="GUANYLYL CYCLASE"/>
    <property type="match status" value="1"/>
</dbReference>
<name>A0AAD9N313_9ANNE</name>
<dbReference type="AlphaFoldDB" id="A0AAD9N313"/>
<dbReference type="CDD" id="cd07302">
    <property type="entry name" value="CHD"/>
    <property type="match status" value="1"/>
</dbReference>
<dbReference type="SMART" id="SM00044">
    <property type="entry name" value="CYCc"/>
    <property type="match status" value="1"/>
</dbReference>
<proteinExistence type="inferred from homology"/>
<dbReference type="PROSITE" id="PS00452">
    <property type="entry name" value="GUANYLATE_CYCLASE_1"/>
    <property type="match status" value="1"/>
</dbReference>
<evidence type="ECO:0000256" key="3">
    <source>
        <dbReference type="ARBA" id="ARBA00022692"/>
    </source>
</evidence>
<keyword evidence="6" id="KW-1133">Transmembrane helix</keyword>
<dbReference type="InterPro" id="IPR029787">
    <property type="entry name" value="Nucleotide_cyclase"/>
</dbReference>
<comment type="similarity">
    <text evidence="10">Belongs to the adenylyl cyclase class-4/guanylyl cyclase family.</text>
</comment>
<accession>A0AAD9N313</accession>
<dbReference type="Gene3D" id="6.10.250.780">
    <property type="match status" value="1"/>
</dbReference>
<keyword evidence="5" id="KW-0547">Nucleotide-binding</keyword>
<dbReference type="GO" id="GO:0004016">
    <property type="term" value="F:adenylate cyclase activity"/>
    <property type="evidence" value="ECO:0007669"/>
    <property type="project" value="TreeGrafter"/>
</dbReference>
<organism evidence="12 13">
    <name type="scientific">Paralvinella palmiformis</name>
    <dbReference type="NCBI Taxonomy" id="53620"/>
    <lineage>
        <taxon>Eukaryota</taxon>
        <taxon>Metazoa</taxon>
        <taxon>Spiralia</taxon>
        <taxon>Lophotrochozoa</taxon>
        <taxon>Annelida</taxon>
        <taxon>Polychaeta</taxon>
        <taxon>Sedentaria</taxon>
        <taxon>Canalipalpata</taxon>
        <taxon>Terebellida</taxon>
        <taxon>Terebelliformia</taxon>
        <taxon>Alvinellidae</taxon>
        <taxon>Paralvinella</taxon>
    </lineage>
</organism>
<evidence type="ECO:0000313" key="12">
    <source>
        <dbReference type="EMBL" id="KAK2153161.1"/>
    </source>
</evidence>
<dbReference type="InterPro" id="IPR018297">
    <property type="entry name" value="A/G_cyclase_CS"/>
</dbReference>
<dbReference type="Proteomes" id="UP001208570">
    <property type="component" value="Unassembled WGS sequence"/>
</dbReference>
<dbReference type="GO" id="GO:0001653">
    <property type="term" value="F:peptide receptor activity"/>
    <property type="evidence" value="ECO:0007669"/>
    <property type="project" value="TreeGrafter"/>
</dbReference>
<dbReference type="Pfam" id="PF07701">
    <property type="entry name" value="HNOBA"/>
    <property type="match status" value="1"/>
</dbReference>
<dbReference type="GO" id="GO:0004383">
    <property type="term" value="F:guanylate cyclase activity"/>
    <property type="evidence" value="ECO:0007669"/>
    <property type="project" value="UniProtKB-EC"/>
</dbReference>
<evidence type="ECO:0000256" key="5">
    <source>
        <dbReference type="ARBA" id="ARBA00022741"/>
    </source>
</evidence>
<comment type="caution">
    <text evidence="12">The sequence shown here is derived from an EMBL/GenBank/DDBJ whole genome shotgun (WGS) entry which is preliminary data.</text>
</comment>
<evidence type="ECO:0000256" key="1">
    <source>
        <dbReference type="ARBA" id="ARBA00004479"/>
    </source>
</evidence>
<evidence type="ECO:0000256" key="4">
    <source>
        <dbReference type="ARBA" id="ARBA00022729"/>
    </source>
</evidence>
<sequence length="329" mass="36925">MFKLLEKYSTDLEETVRERTTALEEEKKKTEHLLSQMLPKPVAESLMIGRPVEAEDFEDVTIYFSDIVGFTTISAMSTPLQVVALLNDLYTMFDTCIDQYDVYKVETIGDAYMVVSGLPVKNGNRHAGQISSMSLDILSGCGQFRIRHMPEVPCLLRIGLHTGGCVAGVVGLRMPRYCLFGDTVNTASRMESSGAGKIQPEITYSTQPEITYSTQSEITYSTQPEITYSTQPEITYSTQPEITYGTQPEITYSTQPEITYSTQPEITYGTQPEITYSTQPEITYSTQPEITYSTQPEITYGTQPEITYSTQPEITYSTQPEITYSPNQR</sequence>
<dbReference type="PANTHER" id="PTHR11920:SF462">
    <property type="entry name" value="GUANYLATE CYCLASE"/>
    <property type="match status" value="1"/>
</dbReference>
<keyword evidence="13" id="KW-1185">Reference proteome</keyword>
<dbReference type="GO" id="GO:0007168">
    <property type="term" value="P:receptor guanylyl cyclase signaling pathway"/>
    <property type="evidence" value="ECO:0007669"/>
    <property type="project" value="TreeGrafter"/>
</dbReference>
<protein>
    <recommendedName>
        <fullName evidence="2">guanylate cyclase</fullName>
        <ecNumber evidence="2">4.6.1.2</ecNumber>
    </recommendedName>
</protein>
<dbReference type="InterPro" id="IPR001054">
    <property type="entry name" value="A/G_cyclase"/>
</dbReference>
<evidence type="ECO:0000256" key="10">
    <source>
        <dbReference type="RuleBase" id="RU000405"/>
    </source>
</evidence>
<evidence type="ECO:0000256" key="9">
    <source>
        <dbReference type="ARBA" id="ARBA00023293"/>
    </source>
</evidence>
<dbReference type="InterPro" id="IPR050401">
    <property type="entry name" value="Cyclic_nucleotide_synthase"/>
</dbReference>
<evidence type="ECO:0000256" key="7">
    <source>
        <dbReference type="ARBA" id="ARBA00023136"/>
    </source>
</evidence>
<evidence type="ECO:0000256" key="6">
    <source>
        <dbReference type="ARBA" id="ARBA00022989"/>
    </source>
</evidence>
<dbReference type="GO" id="GO:0035556">
    <property type="term" value="P:intracellular signal transduction"/>
    <property type="evidence" value="ECO:0007669"/>
    <property type="project" value="InterPro"/>
</dbReference>
<keyword evidence="7" id="KW-0472">Membrane</keyword>
<comment type="subcellular location">
    <subcellularLocation>
        <location evidence="1">Membrane</location>
        <topology evidence="1">Single-pass type I membrane protein</topology>
    </subcellularLocation>
</comment>
<gene>
    <name evidence="12" type="ORF">LSH36_305g02048</name>
</gene>
<keyword evidence="9" id="KW-0141">cGMP biosynthesis</keyword>
<dbReference type="PROSITE" id="PS50125">
    <property type="entry name" value="GUANYLATE_CYCLASE_2"/>
    <property type="match status" value="1"/>
</dbReference>
<evidence type="ECO:0000256" key="2">
    <source>
        <dbReference type="ARBA" id="ARBA00012202"/>
    </source>
</evidence>
<dbReference type="SUPFAM" id="SSF55073">
    <property type="entry name" value="Nucleotide cyclase"/>
    <property type="match status" value="1"/>
</dbReference>
<evidence type="ECO:0000259" key="11">
    <source>
        <dbReference type="PROSITE" id="PS50125"/>
    </source>
</evidence>
<dbReference type="EC" id="4.6.1.2" evidence="2"/>
<keyword evidence="3" id="KW-0812">Transmembrane</keyword>
<dbReference type="Gene3D" id="3.30.70.1230">
    <property type="entry name" value="Nucleotide cyclase"/>
    <property type="match status" value="1"/>
</dbReference>
<dbReference type="EMBL" id="JAODUP010000305">
    <property type="protein sequence ID" value="KAK2153161.1"/>
    <property type="molecule type" value="Genomic_DNA"/>
</dbReference>
<keyword evidence="8 10" id="KW-0456">Lyase</keyword>
<dbReference type="InterPro" id="IPR011645">
    <property type="entry name" value="HNOB_dom_associated"/>
</dbReference>
<dbReference type="FunFam" id="3.30.70.1230:FF:000030">
    <property type="entry name" value="Si:ch211-215j19.12"/>
    <property type="match status" value="1"/>
</dbReference>
<dbReference type="GO" id="GO:0005886">
    <property type="term" value="C:plasma membrane"/>
    <property type="evidence" value="ECO:0007669"/>
    <property type="project" value="TreeGrafter"/>
</dbReference>
<reference evidence="12" key="1">
    <citation type="journal article" date="2023" name="Mol. Biol. Evol.">
        <title>Third-Generation Sequencing Reveals the Adaptive Role of the Epigenome in Three Deep-Sea Polychaetes.</title>
        <authorList>
            <person name="Perez M."/>
            <person name="Aroh O."/>
            <person name="Sun Y."/>
            <person name="Lan Y."/>
            <person name="Juniper S.K."/>
            <person name="Young C.R."/>
            <person name="Angers B."/>
            <person name="Qian P.Y."/>
        </authorList>
    </citation>
    <scope>NUCLEOTIDE SEQUENCE</scope>
    <source>
        <strain evidence="12">P08H-3</strain>
    </source>
</reference>
<evidence type="ECO:0000256" key="8">
    <source>
        <dbReference type="ARBA" id="ARBA00023239"/>
    </source>
</evidence>
<dbReference type="Pfam" id="PF00211">
    <property type="entry name" value="Guanylate_cyc"/>
    <property type="match status" value="1"/>
</dbReference>
<dbReference type="GO" id="GO:0000166">
    <property type="term" value="F:nucleotide binding"/>
    <property type="evidence" value="ECO:0007669"/>
    <property type="project" value="UniProtKB-KW"/>
</dbReference>
<keyword evidence="4" id="KW-0732">Signal</keyword>